<dbReference type="AlphaFoldDB" id="A0A814Z5E7"/>
<accession>A0A814Z5E7</accession>
<dbReference type="EMBL" id="CAJNOQ010009970">
    <property type="protein sequence ID" value="CAF1239093.1"/>
    <property type="molecule type" value="Genomic_DNA"/>
</dbReference>
<gene>
    <name evidence="2" type="ORF">GPM918_LOCUS25565</name>
    <name evidence="1" type="ORF">OVA965_LOCUS25136</name>
    <name evidence="3" type="ORF">SRO942_LOCUS25571</name>
    <name evidence="4" type="ORF">TMI583_LOCUS25863</name>
</gene>
<dbReference type="Proteomes" id="UP000682733">
    <property type="component" value="Unassembled WGS sequence"/>
</dbReference>
<proteinExistence type="predicted"/>
<sequence length="348" mass="40467">MINATRGNNVNETRQIQTDLIQKIVGVINTLIKAINLELHLFGLSLNKPLKSTFHTCAIVLLTKYYYNEQQNHFLQTLSTLSDRRNDLRSYFISMVVPNTSTDVDSGLSLCKQVKEYILKSLLEEGQRKINFELQQYDCSNRKWIQDRCDGKLVTADKQWFMDYIENPTKIIEHFFNDMWNDIQKSINQSLVQLKANHNDALEHFFHCIQDLNQQKQREEVNLILSCLHVSAEKLHLSDLVQAGELMYIGKKRDEILSTIVGDYRRKKNFPAFIEDYLIPVMYLLKRHQNLDDFMEALSFKLSQVFSVTLPTIPKISLRMLIHILSLKSDLSSGPMIMTLLAKRNPVP</sequence>
<dbReference type="EMBL" id="CAJOBC010009975">
    <property type="protein sequence ID" value="CAF4001262.1"/>
    <property type="molecule type" value="Genomic_DNA"/>
</dbReference>
<organism evidence="2 5">
    <name type="scientific">Didymodactylos carnosus</name>
    <dbReference type="NCBI Taxonomy" id="1234261"/>
    <lineage>
        <taxon>Eukaryota</taxon>
        <taxon>Metazoa</taxon>
        <taxon>Spiralia</taxon>
        <taxon>Gnathifera</taxon>
        <taxon>Rotifera</taxon>
        <taxon>Eurotatoria</taxon>
        <taxon>Bdelloidea</taxon>
        <taxon>Philodinida</taxon>
        <taxon>Philodinidae</taxon>
        <taxon>Didymodactylos</taxon>
    </lineage>
</organism>
<reference evidence="2" key="1">
    <citation type="submission" date="2021-02" db="EMBL/GenBank/DDBJ databases">
        <authorList>
            <person name="Nowell W R."/>
        </authorList>
    </citation>
    <scope>NUCLEOTIDE SEQUENCE</scope>
</reference>
<evidence type="ECO:0000313" key="3">
    <source>
        <dbReference type="EMBL" id="CAF4001262.1"/>
    </source>
</evidence>
<dbReference type="Proteomes" id="UP000663829">
    <property type="component" value="Unassembled WGS sequence"/>
</dbReference>
<evidence type="ECO:0000313" key="1">
    <source>
        <dbReference type="EMBL" id="CAF1225774.1"/>
    </source>
</evidence>
<dbReference type="EMBL" id="CAJNOK010015458">
    <property type="protein sequence ID" value="CAF1225774.1"/>
    <property type="molecule type" value="Genomic_DNA"/>
</dbReference>
<name>A0A814Z5E7_9BILA</name>
<evidence type="ECO:0000313" key="4">
    <source>
        <dbReference type="EMBL" id="CAF4033895.1"/>
    </source>
</evidence>
<dbReference type="Proteomes" id="UP000677228">
    <property type="component" value="Unassembled WGS sequence"/>
</dbReference>
<protein>
    <submittedName>
        <fullName evidence="2">Uncharacterized protein</fullName>
    </submittedName>
</protein>
<keyword evidence="5" id="KW-1185">Reference proteome</keyword>
<dbReference type="Proteomes" id="UP000681722">
    <property type="component" value="Unassembled WGS sequence"/>
</dbReference>
<dbReference type="EMBL" id="CAJOBA010037002">
    <property type="protein sequence ID" value="CAF4033895.1"/>
    <property type="molecule type" value="Genomic_DNA"/>
</dbReference>
<evidence type="ECO:0000313" key="5">
    <source>
        <dbReference type="Proteomes" id="UP000663829"/>
    </source>
</evidence>
<comment type="caution">
    <text evidence="2">The sequence shown here is derived from an EMBL/GenBank/DDBJ whole genome shotgun (WGS) entry which is preliminary data.</text>
</comment>
<evidence type="ECO:0000313" key="2">
    <source>
        <dbReference type="EMBL" id="CAF1239093.1"/>
    </source>
</evidence>